<evidence type="ECO:0008006" key="3">
    <source>
        <dbReference type="Google" id="ProtNLM"/>
    </source>
</evidence>
<sequence length="601" mass="66420">MISARSKMANKGCKDIPDECWKIIFNKLHQHHHSLLESPSLSCKRFLSITNTLRTHLNIVDPRVFPISILFNRFPNLNSIHVNRFPDDVDPFFRGSIEIPIPNLNLEPLDLQRMTIDIATSNLNLKSLTFWGPELHLDSLKILGSRMKNLGVLKLKWLLITDIELVVIADSMPCLEDLDISNPVSAQDDLTDSGIEVLSSKLKGLRKINISGNNYITDKSLLALSTNCVYLTEIIVLNCRFVTSYGIAFVMRNSSNLSSLLINRIEFGLFDDSSCCARKLSTIDISDSVVPDEFLHLLVKAGIPLKRFSLARSLYPSVTFSAISSFLNKYRSLEHLCLAGTDLLTDEKISDLSQCLCALVLINLDLCYNLTESTLFTLAKNCPLLEDISMEGTNLGGGGGDGATNIVKNPRIKSLNFKNNRNLSDECLAKLASVCPSLEVLDVSSCHGITENGISDSLKSASKIRKLQINKCRGIKNIGNGFELSELVVLGAARSGINGNGLVVIGNRCRWLLNLNLDSCLGVTTVGLKAILTNCKRLRELSFTGCPNVRMETIDWLVFSRPSLRKIILPHSSLPSKNQSELFLRHGCLVTTMSEEAGVEP</sequence>
<comment type="caution">
    <text evidence="1">The sequence shown here is derived from an EMBL/GenBank/DDBJ whole genome shotgun (WGS) entry which is preliminary data.</text>
</comment>
<protein>
    <recommendedName>
        <fullName evidence="3">F-box domain-containing protein</fullName>
    </recommendedName>
</protein>
<evidence type="ECO:0000313" key="2">
    <source>
        <dbReference type="Proteomes" id="UP000428333"/>
    </source>
</evidence>
<dbReference type="Proteomes" id="UP000428333">
    <property type="component" value="Linkage Group LG06"/>
</dbReference>
<dbReference type="AlphaFoldDB" id="A0A6A4LMT9"/>
<proteinExistence type="predicted"/>
<dbReference type="OrthoDB" id="6066220at2759"/>
<dbReference type="PANTHER" id="PTHR13318:SF106">
    <property type="entry name" value="F-BOX_LRR-REPEAT PROTEIN 2"/>
    <property type="match status" value="1"/>
</dbReference>
<dbReference type="InterPro" id="IPR006553">
    <property type="entry name" value="Leu-rich_rpt_Cys-con_subtyp"/>
</dbReference>
<dbReference type="EMBL" id="QEFC01001466">
    <property type="protein sequence ID" value="KAE9457721.1"/>
    <property type="molecule type" value="Genomic_DNA"/>
</dbReference>
<keyword evidence="2" id="KW-1185">Reference proteome</keyword>
<dbReference type="PANTHER" id="PTHR13318">
    <property type="entry name" value="PARTNER OF PAIRED, ISOFORM B-RELATED"/>
    <property type="match status" value="1"/>
</dbReference>
<reference evidence="1 2" key="1">
    <citation type="journal article" date="2019" name="Genome Biol. Evol.">
        <title>The Rhododendron genome and chromosomal organization provide insight into shared whole-genome duplications across the heath family (Ericaceae).</title>
        <authorList>
            <person name="Soza V.L."/>
            <person name="Lindsley D."/>
            <person name="Waalkes A."/>
            <person name="Ramage E."/>
            <person name="Patwardhan R.P."/>
            <person name="Burton J.N."/>
            <person name="Adey A."/>
            <person name="Kumar A."/>
            <person name="Qiu R."/>
            <person name="Shendure J."/>
            <person name="Hall B."/>
        </authorList>
    </citation>
    <scope>NUCLEOTIDE SEQUENCE [LARGE SCALE GENOMIC DNA]</scope>
    <source>
        <strain evidence="1">RSF 1966-606</strain>
    </source>
</reference>
<evidence type="ECO:0000313" key="1">
    <source>
        <dbReference type="EMBL" id="KAE9457721.1"/>
    </source>
</evidence>
<dbReference type="SMART" id="SM00367">
    <property type="entry name" value="LRR_CC"/>
    <property type="match status" value="8"/>
</dbReference>
<dbReference type="InterPro" id="IPR032675">
    <property type="entry name" value="LRR_dom_sf"/>
</dbReference>
<dbReference type="Gene3D" id="3.80.10.10">
    <property type="entry name" value="Ribonuclease Inhibitor"/>
    <property type="match status" value="2"/>
</dbReference>
<name>A0A6A4LMT9_9ERIC</name>
<feature type="non-terminal residue" evidence="1">
    <location>
        <position position="1"/>
    </location>
</feature>
<dbReference type="GO" id="GO:0019005">
    <property type="term" value="C:SCF ubiquitin ligase complex"/>
    <property type="evidence" value="ECO:0007669"/>
    <property type="project" value="TreeGrafter"/>
</dbReference>
<accession>A0A6A4LMT9</accession>
<gene>
    <name evidence="1" type="ORF">C3L33_10376</name>
</gene>
<dbReference type="GO" id="GO:0031146">
    <property type="term" value="P:SCF-dependent proteasomal ubiquitin-dependent protein catabolic process"/>
    <property type="evidence" value="ECO:0007669"/>
    <property type="project" value="TreeGrafter"/>
</dbReference>
<organism evidence="1 2">
    <name type="scientific">Rhododendron williamsianum</name>
    <dbReference type="NCBI Taxonomy" id="262921"/>
    <lineage>
        <taxon>Eukaryota</taxon>
        <taxon>Viridiplantae</taxon>
        <taxon>Streptophyta</taxon>
        <taxon>Embryophyta</taxon>
        <taxon>Tracheophyta</taxon>
        <taxon>Spermatophyta</taxon>
        <taxon>Magnoliopsida</taxon>
        <taxon>eudicotyledons</taxon>
        <taxon>Gunneridae</taxon>
        <taxon>Pentapetalae</taxon>
        <taxon>asterids</taxon>
        <taxon>Ericales</taxon>
        <taxon>Ericaceae</taxon>
        <taxon>Ericoideae</taxon>
        <taxon>Rhodoreae</taxon>
        <taxon>Rhododendron</taxon>
    </lineage>
</organism>
<dbReference type="SUPFAM" id="SSF52047">
    <property type="entry name" value="RNI-like"/>
    <property type="match status" value="2"/>
</dbReference>